<sequence>MVLQKKSTRDRACYDPRGKKGTPSLSPLDLDHNGRAQAVVLINEAIDAGARCYKAYEVLKISTRTFRRWESGTTDRRRGAVHKRRSNALSEEEREKIIEVCTSRQYSSLTRG</sequence>
<accession>A0A0D8HDV7</accession>
<keyword evidence="3" id="KW-1185">Reference proteome</keyword>
<organism evidence="2 3">
    <name type="scientific">Acidithrix ferrooxidans</name>
    <dbReference type="NCBI Taxonomy" id="1280514"/>
    <lineage>
        <taxon>Bacteria</taxon>
        <taxon>Bacillati</taxon>
        <taxon>Actinomycetota</taxon>
        <taxon>Acidimicrobiia</taxon>
        <taxon>Acidimicrobiales</taxon>
        <taxon>Acidimicrobiaceae</taxon>
        <taxon>Acidithrix</taxon>
    </lineage>
</organism>
<proteinExistence type="predicted"/>
<dbReference type="RefSeq" id="WP_152626120.1">
    <property type="nucleotide sequence ID" value="NZ_JXYS01000096.1"/>
</dbReference>
<comment type="caution">
    <text evidence="2">The sequence shown here is derived from an EMBL/GenBank/DDBJ whole genome shotgun (WGS) entry which is preliminary data.</text>
</comment>
<dbReference type="Proteomes" id="UP000032360">
    <property type="component" value="Unassembled WGS sequence"/>
</dbReference>
<evidence type="ECO:0000313" key="3">
    <source>
        <dbReference type="Proteomes" id="UP000032360"/>
    </source>
</evidence>
<feature type="region of interest" description="Disordered" evidence="1">
    <location>
        <begin position="1"/>
        <end position="29"/>
    </location>
</feature>
<reference evidence="2 3" key="1">
    <citation type="submission" date="2015-01" db="EMBL/GenBank/DDBJ databases">
        <title>Draft genome of the acidophilic iron oxidizer Acidithrix ferrooxidans strain Py-F3.</title>
        <authorList>
            <person name="Poehlein A."/>
            <person name="Eisen S."/>
            <person name="Schloemann M."/>
            <person name="Johnson B.D."/>
            <person name="Daniel R."/>
            <person name="Muehling M."/>
        </authorList>
    </citation>
    <scope>NUCLEOTIDE SEQUENCE [LARGE SCALE GENOMIC DNA]</scope>
    <source>
        <strain evidence="2 3">Py-F3</strain>
    </source>
</reference>
<evidence type="ECO:0000313" key="2">
    <source>
        <dbReference type="EMBL" id="KJF16145.1"/>
    </source>
</evidence>
<name>A0A0D8HDV7_9ACTN</name>
<dbReference type="STRING" id="1280514.AXFE_29930"/>
<dbReference type="EMBL" id="JXYS01000096">
    <property type="protein sequence ID" value="KJF16145.1"/>
    <property type="molecule type" value="Genomic_DNA"/>
</dbReference>
<dbReference type="AlphaFoldDB" id="A0A0D8HDV7"/>
<gene>
    <name evidence="2" type="ORF">AXFE_29930</name>
</gene>
<protein>
    <submittedName>
        <fullName evidence="2">Uncharacterized protein</fullName>
    </submittedName>
</protein>
<feature type="compositionally biased region" description="Basic and acidic residues" evidence="1">
    <location>
        <begin position="7"/>
        <end position="18"/>
    </location>
</feature>
<evidence type="ECO:0000256" key="1">
    <source>
        <dbReference type="SAM" id="MobiDB-lite"/>
    </source>
</evidence>